<gene>
    <name evidence="2" type="ORF">Acor_43780</name>
</gene>
<evidence type="ECO:0000313" key="2">
    <source>
        <dbReference type="EMBL" id="GES02312.1"/>
    </source>
</evidence>
<evidence type="ECO:0000313" key="3">
    <source>
        <dbReference type="Proteomes" id="UP000334990"/>
    </source>
</evidence>
<proteinExistence type="predicted"/>
<keyword evidence="3" id="KW-1185">Reference proteome</keyword>
<comment type="caution">
    <text evidence="2">The sequence shown here is derived from an EMBL/GenBank/DDBJ whole genome shotgun (WGS) entry which is preliminary data.</text>
</comment>
<protein>
    <submittedName>
        <fullName evidence="2">Uncharacterized protein</fullName>
    </submittedName>
</protein>
<accession>A0A5M3W2R7</accession>
<reference evidence="2 3" key="1">
    <citation type="submission" date="2019-10" db="EMBL/GenBank/DDBJ databases">
        <title>Whole genome shotgun sequence of Acrocarpospora corrugata NBRC 13972.</title>
        <authorList>
            <person name="Ichikawa N."/>
            <person name="Kimura A."/>
            <person name="Kitahashi Y."/>
            <person name="Komaki H."/>
            <person name="Oguchi A."/>
        </authorList>
    </citation>
    <scope>NUCLEOTIDE SEQUENCE [LARGE SCALE GENOMIC DNA]</scope>
    <source>
        <strain evidence="2 3">NBRC 13972</strain>
    </source>
</reference>
<name>A0A5M3W2R7_9ACTN</name>
<organism evidence="2 3">
    <name type="scientific">Acrocarpospora corrugata</name>
    <dbReference type="NCBI Taxonomy" id="35763"/>
    <lineage>
        <taxon>Bacteria</taxon>
        <taxon>Bacillati</taxon>
        <taxon>Actinomycetota</taxon>
        <taxon>Actinomycetes</taxon>
        <taxon>Streptosporangiales</taxon>
        <taxon>Streptosporangiaceae</taxon>
        <taxon>Acrocarpospora</taxon>
    </lineage>
</organism>
<dbReference type="EMBL" id="BLAD01000057">
    <property type="protein sequence ID" value="GES02312.1"/>
    <property type="molecule type" value="Genomic_DNA"/>
</dbReference>
<feature type="region of interest" description="Disordered" evidence="1">
    <location>
        <begin position="50"/>
        <end position="71"/>
    </location>
</feature>
<dbReference type="AlphaFoldDB" id="A0A5M3W2R7"/>
<sequence>MEAEAEGPPFDRLPELAERLGVARARGRDQRGVVAGHVATEITEITDVTADKRSRHPRHILPNPKMPGTGG</sequence>
<evidence type="ECO:0000256" key="1">
    <source>
        <dbReference type="SAM" id="MobiDB-lite"/>
    </source>
</evidence>
<dbReference type="Proteomes" id="UP000334990">
    <property type="component" value="Unassembled WGS sequence"/>
</dbReference>